<dbReference type="AlphaFoldDB" id="A0ABD0MKL3"/>
<comment type="caution">
    <text evidence="2">The sequence shown here is derived from an EMBL/GenBank/DDBJ whole genome shotgun (WGS) entry which is preliminary data.</text>
</comment>
<dbReference type="Proteomes" id="UP001529510">
    <property type="component" value="Unassembled WGS sequence"/>
</dbReference>
<gene>
    <name evidence="2" type="ORF">M9458_054226</name>
</gene>
<dbReference type="EMBL" id="JAMKFB020000295">
    <property type="protein sequence ID" value="KAL0150409.1"/>
    <property type="molecule type" value="Genomic_DNA"/>
</dbReference>
<keyword evidence="3" id="KW-1185">Reference proteome</keyword>
<evidence type="ECO:0000256" key="1">
    <source>
        <dbReference type="SAM" id="MobiDB-lite"/>
    </source>
</evidence>
<protein>
    <submittedName>
        <fullName evidence="2">Uncharacterized protein</fullName>
    </submittedName>
</protein>
<feature type="non-terminal residue" evidence="2">
    <location>
        <position position="173"/>
    </location>
</feature>
<evidence type="ECO:0000313" key="3">
    <source>
        <dbReference type="Proteomes" id="UP001529510"/>
    </source>
</evidence>
<accession>A0ABD0MKL3</accession>
<organism evidence="2 3">
    <name type="scientific">Cirrhinus mrigala</name>
    <name type="common">Mrigala</name>
    <dbReference type="NCBI Taxonomy" id="683832"/>
    <lineage>
        <taxon>Eukaryota</taxon>
        <taxon>Metazoa</taxon>
        <taxon>Chordata</taxon>
        <taxon>Craniata</taxon>
        <taxon>Vertebrata</taxon>
        <taxon>Euteleostomi</taxon>
        <taxon>Actinopterygii</taxon>
        <taxon>Neopterygii</taxon>
        <taxon>Teleostei</taxon>
        <taxon>Ostariophysi</taxon>
        <taxon>Cypriniformes</taxon>
        <taxon>Cyprinidae</taxon>
        <taxon>Labeoninae</taxon>
        <taxon>Labeonini</taxon>
        <taxon>Cirrhinus</taxon>
    </lineage>
</organism>
<proteinExistence type="predicted"/>
<feature type="region of interest" description="Disordered" evidence="1">
    <location>
        <begin position="61"/>
        <end position="81"/>
    </location>
</feature>
<sequence length="173" mass="19292">PGPLIKAPSRRLRHPWARPCCPVGAWSTRMTLELTRRMDAPSGGRDLSLYAMLFQEVTANRSDPPNGTIARPPDNILPGHNRKQEGAFSEILTRIKDLSGRMWKCPEPPVLLRAKRFAINQEGLAGTGREREIRSGSIHACHELSAEKKTDDPARLLESFTSNQFEVRASIGQ</sequence>
<evidence type="ECO:0000313" key="2">
    <source>
        <dbReference type="EMBL" id="KAL0150409.1"/>
    </source>
</evidence>
<name>A0ABD0MKL3_CIRMR</name>
<reference evidence="2 3" key="1">
    <citation type="submission" date="2024-05" db="EMBL/GenBank/DDBJ databases">
        <title>Genome sequencing and assembly of Indian major carp, Cirrhinus mrigala (Hamilton, 1822).</title>
        <authorList>
            <person name="Mohindra V."/>
            <person name="Chowdhury L.M."/>
            <person name="Lal K."/>
            <person name="Jena J.K."/>
        </authorList>
    </citation>
    <scope>NUCLEOTIDE SEQUENCE [LARGE SCALE GENOMIC DNA]</scope>
    <source>
        <strain evidence="2">CM1030</strain>
        <tissue evidence="2">Blood</tissue>
    </source>
</reference>
<feature type="non-terminal residue" evidence="2">
    <location>
        <position position="1"/>
    </location>
</feature>